<feature type="domain" description="DUF317" evidence="2">
    <location>
        <begin position="150"/>
        <end position="209"/>
    </location>
</feature>
<dbReference type="Proteomes" id="UP001220022">
    <property type="component" value="Unassembled WGS sequence"/>
</dbReference>
<feature type="domain" description="DUF317" evidence="2">
    <location>
        <begin position="52"/>
        <end position="108"/>
    </location>
</feature>
<accession>A0ABT5YU79</accession>
<name>A0ABT5YU79_9ACTN</name>
<evidence type="ECO:0000256" key="1">
    <source>
        <dbReference type="SAM" id="MobiDB-lite"/>
    </source>
</evidence>
<organism evidence="3 4">
    <name type="scientific">Streptantibioticus ferralitis</name>
    <dbReference type="NCBI Taxonomy" id="236510"/>
    <lineage>
        <taxon>Bacteria</taxon>
        <taxon>Bacillati</taxon>
        <taxon>Actinomycetota</taxon>
        <taxon>Actinomycetes</taxon>
        <taxon>Kitasatosporales</taxon>
        <taxon>Streptomycetaceae</taxon>
        <taxon>Streptantibioticus</taxon>
    </lineage>
</organism>
<evidence type="ECO:0000259" key="2">
    <source>
        <dbReference type="Pfam" id="PF03771"/>
    </source>
</evidence>
<gene>
    <name evidence="3" type="ORF">P2L57_01025</name>
</gene>
<dbReference type="InterPro" id="IPR005523">
    <property type="entry name" value="DUF317_SPDY"/>
</dbReference>
<evidence type="ECO:0000313" key="3">
    <source>
        <dbReference type="EMBL" id="MDF2254355.1"/>
    </source>
</evidence>
<dbReference type="EMBL" id="JARHTQ010000001">
    <property type="protein sequence ID" value="MDF2254355.1"/>
    <property type="molecule type" value="Genomic_DNA"/>
</dbReference>
<feature type="compositionally biased region" description="Polar residues" evidence="1">
    <location>
        <begin position="288"/>
        <end position="298"/>
    </location>
</feature>
<dbReference type="RefSeq" id="WP_275806605.1">
    <property type="nucleotide sequence ID" value="NZ_BAAANM010000005.1"/>
</dbReference>
<keyword evidence="4" id="KW-1185">Reference proteome</keyword>
<feature type="region of interest" description="Disordered" evidence="1">
    <location>
        <begin position="267"/>
        <end position="305"/>
    </location>
</feature>
<dbReference type="Pfam" id="PF03771">
    <property type="entry name" value="SPDY"/>
    <property type="match status" value="2"/>
</dbReference>
<reference evidence="3 4" key="1">
    <citation type="submission" date="2023-03" db="EMBL/GenBank/DDBJ databases">
        <title>Draft genome sequence of type strain Streptomyces ferralitis JCM 14344.</title>
        <authorList>
            <person name="Klaysubun C."/>
            <person name="Duangmal K."/>
        </authorList>
    </citation>
    <scope>NUCLEOTIDE SEQUENCE [LARGE SCALE GENOMIC DNA]</scope>
    <source>
        <strain evidence="3 4">JCM 14344</strain>
    </source>
</reference>
<proteinExistence type="predicted"/>
<evidence type="ECO:0000313" key="4">
    <source>
        <dbReference type="Proteomes" id="UP001220022"/>
    </source>
</evidence>
<protein>
    <submittedName>
        <fullName evidence="3">DUF317 domain-containing protein</fullName>
    </submittedName>
</protein>
<sequence length="305" mass="32818">MPYTSEEERWREYHVTPRYLAGSGTIGDPGFAPVADWPHHHLDDGDCQLVVTSPDHRIRIGWFGDDYDLWKISAAGDPVSAPRWTAIANQNTPSEIVAGLTSALARDYADGNNRFLANSSMHWTDGVQPLFDAGWTRSAAERGTVEIVAPDGHAGVLIDNRLYGAANGTWTLWAGPRGWGTRAEIVFTARTPSHLISATAAAMADPSPVVRLRRQIHRDVEHLVSFAPVAPNVPAAEGAPTPLDARRAAVTAAVARAAHAQQADLRVRAAHSRTTTPAARAGVATAVRPNTTAPTVGHSQPRPRR</sequence>
<comment type="caution">
    <text evidence="3">The sequence shown here is derived from an EMBL/GenBank/DDBJ whole genome shotgun (WGS) entry which is preliminary data.</text>
</comment>